<keyword evidence="3" id="KW-1185">Reference proteome</keyword>
<protein>
    <submittedName>
        <fullName evidence="2">Uncharacterized protein</fullName>
    </submittedName>
</protein>
<organism evidence="2 3">
    <name type="scientific">Meira miltonrushii</name>
    <dbReference type="NCBI Taxonomy" id="1280837"/>
    <lineage>
        <taxon>Eukaryota</taxon>
        <taxon>Fungi</taxon>
        <taxon>Dikarya</taxon>
        <taxon>Basidiomycota</taxon>
        <taxon>Ustilaginomycotina</taxon>
        <taxon>Exobasidiomycetes</taxon>
        <taxon>Exobasidiales</taxon>
        <taxon>Brachybasidiaceae</taxon>
        <taxon>Meira</taxon>
    </lineage>
</organism>
<gene>
    <name evidence="2" type="ORF">FA14DRAFT_8022</name>
</gene>
<name>A0A316VGZ7_9BASI</name>
<keyword evidence="1" id="KW-1133">Transmembrane helix</keyword>
<dbReference type="AlphaFoldDB" id="A0A316VGZ7"/>
<dbReference type="EMBL" id="KZ819602">
    <property type="protein sequence ID" value="PWN36919.1"/>
    <property type="molecule type" value="Genomic_DNA"/>
</dbReference>
<dbReference type="RefSeq" id="XP_025357221.1">
    <property type="nucleotide sequence ID" value="XM_025502921.1"/>
</dbReference>
<dbReference type="GeneID" id="37024702"/>
<reference evidence="2 3" key="1">
    <citation type="journal article" date="2018" name="Mol. Biol. Evol.">
        <title>Broad Genomic Sampling Reveals a Smut Pathogenic Ancestry of the Fungal Clade Ustilaginomycotina.</title>
        <authorList>
            <person name="Kijpornyongpan T."/>
            <person name="Mondo S.J."/>
            <person name="Barry K."/>
            <person name="Sandor L."/>
            <person name="Lee J."/>
            <person name="Lipzen A."/>
            <person name="Pangilinan J."/>
            <person name="LaButti K."/>
            <person name="Hainaut M."/>
            <person name="Henrissat B."/>
            <person name="Grigoriev I.V."/>
            <person name="Spatafora J.W."/>
            <person name="Aime M.C."/>
        </authorList>
    </citation>
    <scope>NUCLEOTIDE SEQUENCE [LARGE SCALE GENOMIC DNA]</scope>
    <source>
        <strain evidence="2 3">MCA 3882</strain>
    </source>
</reference>
<dbReference type="Proteomes" id="UP000245771">
    <property type="component" value="Unassembled WGS sequence"/>
</dbReference>
<feature type="transmembrane region" description="Helical" evidence="1">
    <location>
        <begin position="12"/>
        <end position="31"/>
    </location>
</feature>
<accession>A0A316VGZ7</accession>
<proteinExistence type="predicted"/>
<evidence type="ECO:0000313" key="2">
    <source>
        <dbReference type="EMBL" id="PWN36919.1"/>
    </source>
</evidence>
<dbReference type="InParanoid" id="A0A316VGZ7"/>
<keyword evidence="1" id="KW-0472">Membrane</keyword>
<evidence type="ECO:0000313" key="3">
    <source>
        <dbReference type="Proteomes" id="UP000245771"/>
    </source>
</evidence>
<keyword evidence="1" id="KW-0812">Transmembrane</keyword>
<evidence type="ECO:0000256" key="1">
    <source>
        <dbReference type="SAM" id="Phobius"/>
    </source>
</evidence>
<sequence>MLHRFNQKNALLVIVFLCTSFVSMMVMLITYPKTVWIDTPKAGKVALLHLHNSFDGLQTFAHSRVASMAAKLHVSQNLYQAQQQMSSNMNDTHIIDPGHNIVQVHFADAK</sequence>